<comment type="similarity">
    <text evidence="7">Belongs to the protein kinase superfamily. Ser/Thr protein kinase family. GCN2 subfamily.</text>
</comment>
<feature type="transmembrane region" description="Helical" evidence="11">
    <location>
        <begin position="675"/>
        <end position="695"/>
    </location>
</feature>
<dbReference type="PANTHER" id="PTHR11042:SF138">
    <property type="entry name" value="SERINE_THREONINE-PROTEIN KINASE IKS1-RELATED"/>
    <property type="match status" value="1"/>
</dbReference>
<dbReference type="SMART" id="SM00220">
    <property type="entry name" value="S_TKc"/>
    <property type="match status" value="1"/>
</dbReference>
<dbReference type="FunFam" id="1.10.510.10:FF:000699">
    <property type="entry name" value="Probable serine/threonine-protein kinase iksA"/>
    <property type="match status" value="1"/>
</dbReference>
<dbReference type="GO" id="GO:0005737">
    <property type="term" value="C:cytoplasm"/>
    <property type="evidence" value="ECO:0007669"/>
    <property type="project" value="TreeGrafter"/>
</dbReference>
<evidence type="ECO:0000259" key="12">
    <source>
        <dbReference type="PROSITE" id="PS50011"/>
    </source>
</evidence>
<feature type="transmembrane region" description="Helical" evidence="11">
    <location>
        <begin position="652"/>
        <end position="669"/>
    </location>
</feature>
<keyword evidence="11" id="KW-0812">Transmembrane</keyword>
<evidence type="ECO:0000313" key="13">
    <source>
        <dbReference type="EMBL" id="THZ69667.1"/>
    </source>
</evidence>
<feature type="compositionally biased region" description="Low complexity" evidence="10">
    <location>
        <begin position="568"/>
        <end position="586"/>
    </location>
</feature>
<accession>A0A4S9WUR8</accession>
<dbReference type="AlphaFoldDB" id="A0A4S9WUR8"/>
<organism evidence="13 14">
    <name type="scientific">Aureobasidium pullulans</name>
    <name type="common">Black yeast</name>
    <name type="synonym">Pullularia pullulans</name>
    <dbReference type="NCBI Taxonomy" id="5580"/>
    <lineage>
        <taxon>Eukaryota</taxon>
        <taxon>Fungi</taxon>
        <taxon>Dikarya</taxon>
        <taxon>Ascomycota</taxon>
        <taxon>Pezizomycotina</taxon>
        <taxon>Dothideomycetes</taxon>
        <taxon>Dothideomycetidae</taxon>
        <taxon>Dothideales</taxon>
        <taxon>Saccotheciaceae</taxon>
        <taxon>Aureobasidium</taxon>
    </lineage>
</organism>
<dbReference type="PANTHER" id="PTHR11042">
    <property type="entry name" value="EUKARYOTIC TRANSLATION INITIATION FACTOR 2-ALPHA KINASE EIF2-ALPHA KINASE -RELATED"/>
    <property type="match status" value="1"/>
</dbReference>
<gene>
    <name evidence="13" type="ORF">D6C85_06543</name>
</gene>
<dbReference type="Gene3D" id="1.10.510.10">
    <property type="entry name" value="Transferase(Phosphotransferase) domain 1"/>
    <property type="match status" value="1"/>
</dbReference>
<name>A0A4S9WUR8_AURPU</name>
<evidence type="ECO:0000256" key="10">
    <source>
        <dbReference type="SAM" id="MobiDB-lite"/>
    </source>
</evidence>
<dbReference type="InterPro" id="IPR050339">
    <property type="entry name" value="CC_SR_Kinase"/>
</dbReference>
<evidence type="ECO:0000256" key="7">
    <source>
        <dbReference type="ARBA" id="ARBA00037982"/>
    </source>
</evidence>
<keyword evidence="5 13" id="KW-0418">Kinase</keyword>
<evidence type="ECO:0000256" key="8">
    <source>
        <dbReference type="ARBA" id="ARBA00047899"/>
    </source>
</evidence>
<protein>
    <recommendedName>
        <fullName evidence="1">non-specific serine/threonine protein kinase</fullName>
        <ecNumber evidence="1">2.7.11.1</ecNumber>
    </recommendedName>
</protein>
<dbReference type="InterPro" id="IPR008271">
    <property type="entry name" value="Ser/Thr_kinase_AS"/>
</dbReference>
<keyword evidence="3" id="KW-0808">Transferase</keyword>
<comment type="caution">
    <text evidence="13">The sequence shown here is derived from an EMBL/GenBank/DDBJ whole genome shotgun (WGS) entry which is preliminary data.</text>
</comment>
<feature type="region of interest" description="Disordered" evidence="10">
    <location>
        <begin position="65"/>
        <end position="89"/>
    </location>
</feature>
<dbReference type="PROSITE" id="PS00108">
    <property type="entry name" value="PROTEIN_KINASE_ST"/>
    <property type="match status" value="1"/>
</dbReference>
<dbReference type="SUPFAM" id="SSF56112">
    <property type="entry name" value="Protein kinase-like (PK-like)"/>
    <property type="match status" value="1"/>
</dbReference>
<evidence type="ECO:0000256" key="2">
    <source>
        <dbReference type="ARBA" id="ARBA00022527"/>
    </source>
</evidence>
<dbReference type="PROSITE" id="PS50011">
    <property type="entry name" value="PROTEIN_KINASE_DOM"/>
    <property type="match status" value="1"/>
</dbReference>
<sequence>MADAEPQRQMSLIPYTSDSQEIVLRRGNAIVVFDPESRQLSLHGNPQTAIGGLDHLDLQQCPYCHRPMQDDANPRQYDSEDEDASSHDQSTFVNPEYFRMLAHSIPNSAATSRPASPLKRLPGLKSAGSKNISISGPPTGAEFVGSAPSPGTSNQGIKDDSFLPNYFKHFFVEKSELGRGGRGVVLLVEHYLDKVFLGEFACKRIPVGNDHGWLEKVLIEVQLLQRLTHPNLVSYHHVWLEDAQITNFGPSVPCIFILQQYCNSGDLHNYVLGSAKAQSTTEVLKERMRRRSKGYAERPTNLSTRTMNFDEIFSFFRDITSGLHHLHTNGYIHRDLKPSNCLLHNDGQKMTVHVSDFGEVQAANEQRNSTGATGTISYCAPEVLQRQGANGEFGEFTTKSDIFSLGMIVYFMCFGRLPYQNADAENDENEDLDKLRAEVSAWHGFDDVTRARTDLPEKLYKFLKRLLSPDPSERPSTEQILQAIKAGGEIDDIPMNVTRAGGDKSPDLGSMGSRISSVDSPAPKKPLRTNSTHQRPGVSQLARHHSGELVHSKSPPLQPRRFSRDKSASVSTTTSTPSPPDTSTLTFRGRDIGTPPIAKQPTRLMLPPPPPPPPKLDLIHTHPSLLLTFKILLFGLKFFLLSYPCAPFAGKAWLTYPLMGLALLDFTVWEANVKGTFVLMVVHGLIVLVAMRWGVLCNGGSGSWKPGGLYDGL</sequence>
<evidence type="ECO:0000256" key="5">
    <source>
        <dbReference type="ARBA" id="ARBA00022777"/>
    </source>
</evidence>
<keyword evidence="11" id="KW-0472">Membrane</keyword>
<dbReference type="InterPro" id="IPR000719">
    <property type="entry name" value="Prot_kinase_dom"/>
</dbReference>
<dbReference type="GO" id="GO:0004674">
    <property type="term" value="F:protein serine/threonine kinase activity"/>
    <property type="evidence" value="ECO:0007669"/>
    <property type="project" value="UniProtKB-KW"/>
</dbReference>
<evidence type="ECO:0000313" key="14">
    <source>
        <dbReference type="Proteomes" id="UP000309734"/>
    </source>
</evidence>
<keyword evidence="11" id="KW-1133">Transmembrane helix</keyword>
<keyword evidence="6" id="KW-0067">ATP-binding</keyword>
<evidence type="ECO:0000256" key="9">
    <source>
        <dbReference type="ARBA" id="ARBA00048679"/>
    </source>
</evidence>
<evidence type="ECO:0000256" key="11">
    <source>
        <dbReference type="SAM" id="Phobius"/>
    </source>
</evidence>
<evidence type="ECO:0000256" key="6">
    <source>
        <dbReference type="ARBA" id="ARBA00022840"/>
    </source>
</evidence>
<keyword evidence="4" id="KW-0547">Nucleotide-binding</keyword>
<evidence type="ECO:0000256" key="4">
    <source>
        <dbReference type="ARBA" id="ARBA00022741"/>
    </source>
</evidence>
<dbReference type="EC" id="2.7.11.1" evidence="1"/>
<dbReference type="InterPro" id="IPR011009">
    <property type="entry name" value="Kinase-like_dom_sf"/>
</dbReference>
<reference evidence="13 14" key="1">
    <citation type="submission" date="2018-10" db="EMBL/GenBank/DDBJ databases">
        <title>Fifty Aureobasidium pullulans genomes reveal a recombining polyextremotolerant generalist.</title>
        <authorList>
            <person name="Gostincar C."/>
            <person name="Turk M."/>
            <person name="Zajc J."/>
            <person name="Gunde-Cimerman N."/>
        </authorList>
    </citation>
    <scope>NUCLEOTIDE SEQUENCE [LARGE SCALE GENOMIC DNA]</scope>
    <source>
        <strain evidence="13 14">EXF-3519</strain>
    </source>
</reference>
<feature type="region of interest" description="Disordered" evidence="10">
    <location>
        <begin position="492"/>
        <end position="605"/>
    </location>
</feature>
<keyword evidence="2" id="KW-0723">Serine/threonine-protein kinase</keyword>
<comment type="catalytic activity">
    <reaction evidence="9">
        <text>L-seryl-[protein] + ATP = O-phospho-L-seryl-[protein] + ADP + H(+)</text>
        <dbReference type="Rhea" id="RHEA:17989"/>
        <dbReference type="Rhea" id="RHEA-COMP:9863"/>
        <dbReference type="Rhea" id="RHEA-COMP:11604"/>
        <dbReference type="ChEBI" id="CHEBI:15378"/>
        <dbReference type="ChEBI" id="CHEBI:29999"/>
        <dbReference type="ChEBI" id="CHEBI:30616"/>
        <dbReference type="ChEBI" id="CHEBI:83421"/>
        <dbReference type="ChEBI" id="CHEBI:456216"/>
        <dbReference type="EC" id="2.7.11.1"/>
    </reaction>
</comment>
<dbReference type="Proteomes" id="UP000309734">
    <property type="component" value="Unassembled WGS sequence"/>
</dbReference>
<dbReference type="Gene3D" id="3.30.200.20">
    <property type="entry name" value="Phosphorylase Kinase, domain 1"/>
    <property type="match status" value="1"/>
</dbReference>
<evidence type="ECO:0000256" key="1">
    <source>
        <dbReference type="ARBA" id="ARBA00012513"/>
    </source>
</evidence>
<evidence type="ECO:0000256" key="3">
    <source>
        <dbReference type="ARBA" id="ARBA00022679"/>
    </source>
</evidence>
<dbReference type="CDD" id="cd00180">
    <property type="entry name" value="PKc"/>
    <property type="match status" value="1"/>
</dbReference>
<proteinExistence type="inferred from homology"/>
<dbReference type="FunFam" id="3.30.200.20:FF:000306">
    <property type="entry name" value="IKS protein kinase"/>
    <property type="match status" value="1"/>
</dbReference>
<comment type="catalytic activity">
    <reaction evidence="8">
        <text>L-threonyl-[protein] + ATP = O-phospho-L-threonyl-[protein] + ADP + H(+)</text>
        <dbReference type="Rhea" id="RHEA:46608"/>
        <dbReference type="Rhea" id="RHEA-COMP:11060"/>
        <dbReference type="Rhea" id="RHEA-COMP:11605"/>
        <dbReference type="ChEBI" id="CHEBI:15378"/>
        <dbReference type="ChEBI" id="CHEBI:30013"/>
        <dbReference type="ChEBI" id="CHEBI:30616"/>
        <dbReference type="ChEBI" id="CHEBI:61977"/>
        <dbReference type="ChEBI" id="CHEBI:456216"/>
        <dbReference type="EC" id="2.7.11.1"/>
    </reaction>
</comment>
<dbReference type="Pfam" id="PF00069">
    <property type="entry name" value="Pkinase"/>
    <property type="match status" value="1"/>
</dbReference>
<dbReference type="GO" id="GO:0005634">
    <property type="term" value="C:nucleus"/>
    <property type="evidence" value="ECO:0007669"/>
    <property type="project" value="TreeGrafter"/>
</dbReference>
<feature type="domain" description="Protein kinase" evidence="12">
    <location>
        <begin position="171"/>
        <end position="486"/>
    </location>
</feature>
<dbReference type="EMBL" id="QZBS01000226">
    <property type="protein sequence ID" value="THZ69667.1"/>
    <property type="molecule type" value="Genomic_DNA"/>
</dbReference>
<dbReference type="GO" id="GO:0005524">
    <property type="term" value="F:ATP binding"/>
    <property type="evidence" value="ECO:0007669"/>
    <property type="project" value="UniProtKB-KW"/>
</dbReference>